<dbReference type="InterPro" id="IPR029030">
    <property type="entry name" value="Caspase-like_dom_sf"/>
</dbReference>
<dbReference type="RefSeq" id="WP_171189650.1">
    <property type="nucleotide sequence ID" value="NZ_WTPX01000195.1"/>
</dbReference>
<keyword evidence="5" id="KW-1185">Reference proteome</keyword>
<dbReference type="PANTHER" id="PTHR22990:SF15">
    <property type="entry name" value="F-BOX ONLY PROTEIN 10"/>
    <property type="match status" value="1"/>
</dbReference>
<accession>A0ABX1VI43</accession>
<dbReference type="SMART" id="SM00710">
    <property type="entry name" value="PbH1"/>
    <property type="match status" value="15"/>
</dbReference>
<dbReference type="InterPro" id="IPR012334">
    <property type="entry name" value="Pectin_lyas_fold"/>
</dbReference>
<evidence type="ECO:0000259" key="3">
    <source>
        <dbReference type="Pfam" id="PF13229"/>
    </source>
</evidence>
<feature type="domain" description="Right handed beta helix" evidence="3">
    <location>
        <begin position="707"/>
        <end position="843"/>
    </location>
</feature>
<evidence type="ECO:0000313" key="4">
    <source>
        <dbReference type="EMBL" id="NNJ27745.1"/>
    </source>
</evidence>
<sequence>MPSHTLFAVALGAALLASSSASAQQIVVAPPSPIADAAPTGGAGLFVGVNEFSDPSGKVGNLRFAVNDAVELAHLFALELRLIPAANCTLALSGEPEGETAKAHLAALKAAGATVTTAKAVAILDALDAVSRRGRTESDLLIIGCSSHGFSEGERAYLMPQDGRFAFLDRTAVPLETLEGTVRRSKAGHRLLLIDACQDRVSATRGLGGRQAATAMSNTFAAALAKPTGQAKLASCEVGQFSLELPSLQQGVFTAALLDSLRGGASDADGDGFVRLAEVQTATTARVSSLIADYNRDLPEADHIRQSPTYHGPEATRALPLAVPATDVAILIEKLARRIGQQGYTRELHARLADVLNDRTAPADLRREAERFADRGGRFFASIATVELGGAMAPGPLVVAADGSGDHRTIQAALEAAAEGARVTVRPGLYRENGLTIDRAVTLEGVGPREQVVIEASETDALHLKAPVATVKGLTLRCTAAPEAKMTGLWISAGTPLVEDCVATSSSIASIYVAGDGTAPTLRNCRAENGASYGLYILEKAAGAYDNCVFAGHADDGVAVKDAGTNPILRGCRAENGAADGFVVFDQAGGTFENCTSAGNAVDGIAVRGPGTAPTFRGCLAEDAGQDGFFIHKAAGGTFERCVAVRAKNSGAYILDAGTEPTFREFRAENCTRGGLLVRDAAAGTYDDCTFIDNGTAGIGVIEGADPTVKRCRVKGSDIGLFVVSARGTYEDGVFTDAKTHGLHIGRAGAKPTLRRCRCENAKGNGLLVNEGGSGVFEDCTLTGSGQAGIQISGRGTDAVIRGGASTGNAWQGVGVDDRARATVSNVDLRNNRRGAWFIEASAGPVTRTGNKE</sequence>
<evidence type="ECO:0000313" key="5">
    <source>
        <dbReference type="Proteomes" id="UP000609651"/>
    </source>
</evidence>
<keyword evidence="1" id="KW-0677">Repeat</keyword>
<comment type="caution">
    <text evidence="4">The sequence shown here is derived from an EMBL/GenBank/DDBJ whole genome shotgun (WGS) entry which is preliminary data.</text>
</comment>
<dbReference type="Gene3D" id="2.160.20.10">
    <property type="entry name" value="Single-stranded right-handed beta-helix, Pectin lyase-like"/>
    <property type="match status" value="2"/>
</dbReference>
<gene>
    <name evidence="4" type="ORF">LzC2_38530</name>
</gene>
<keyword evidence="2" id="KW-0732">Signal</keyword>
<dbReference type="Pfam" id="PF13229">
    <property type="entry name" value="Beta_helix"/>
    <property type="match status" value="2"/>
</dbReference>
<dbReference type="SUPFAM" id="SSF51126">
    <property type="entry name" value="Pectin lyase-like"/>
    <property type="match status" value="2"/>
</dbReference>
<dbReference type="PANTHER" id="PTHR22990">
    <property type="entry name" value="F-BOX ONLY PROTEIN"/>
    <property type="match status" value="1"/>
</dbReference>
<feature type="chain" id="PRO_5045224924" description="Right handed beta helix domain-containing protein" evidence="2">
    <location>
        <begin position="24"/>
        <end position="853"/>
    </location>
</feature>
<feature type="signal peptide" evidence="2">
    <location>
        <begin position="1"/>
        <end position="23"/>
    </location>
</feature>
<dbReference type="EMBL" id="WTPX01000195">
    <property type="protein sequence ID" value="NNJ27745.1"/>
    <property type="molecule type" value="Genomic_DNA"/>
</dbReference>
<evidence type="ECO:0000256" key="2">
    <source>
        <dbReference type="SAM" id="SignalP"/>
    </source>
</evidence>
<name>A0ABX1VI43_9PLAN</name>
<dbReference type="SUPFAM" id="SSF52129">
    <property type="entry name" value="Caspase-like"/>
    <property type="match status" value="1"/>
</dbReference>
<dbReference type="InterPro" id="IPR039448">
    <property type="entry name" value="Beta_helix"/>
</dbReference>
<protein>
    <recommendedName>
        <fullName evidence="3">Right handed beta helix domain-containing protein</fullName>
    </recommendedName>
</protein>
<dbReference type="InterPro" id="IPR011050">
    <property type="entry name" value="Pectin_lyase_fold/virulence"/>
</dbReference>
<dbReference type="Proteomes" id="UP000609651">
    <property type="component" value="Unassembled WGS sequence"/>
</dbReference>
<evidence type="ECO:0000256" key="1">
    <source>
        <dbReference type="ARBA" id="ARBA00022737"/>
    </source>
</evidence>
<dbReference type="InterPro" id="IPR051550">
    <property type="entry name" value="SCF-Subunits/Alg-Epimerases"/>
</dbReference>
<proteinExistence type="predicted"/>
<feature type="domain" description="Right handed beta helix" evidence="3">
    <location>
        <begin position="511"/>
        <end position="665"/>
    </location>
</feature>
<organism evidence="4 5">
    <name type="scientific">Alienimonas chondri</name>
    <dbReference type="NCBI Taxonomy" id="2681879"/>
    <lineage>
        <taxon>Bacteria</taxon>
        <taxon>Pseudomonadati</taxon>
        <taxon>Planctomycetota</taxon>
        <taxon>Planctomycetia</taxon>
        <taxon>Planctomycetales</taxon>
        <taxon>Planctomycetaceae</taxon>
        <taxon>Alienimonas</taxon>
    </lineage>
</organism>
<dbReference type="InterPro" id="IPR006626">
    <property type="entry name" value="PbH1"/>
</dbReference>
<reference evidence="4 5" key="1">
    <citation type="journal article" date="2020" name="Syst. Appl. Microbiol.">
        <title>Alienimonas chondri sp. nov., a novel planctomycete isolated from the biofilm of the red alga Chondrus crispus.</title>
        <authorList>
            <person name="Vitorino I."/>
            <person name="Albuquerque L."/>
            <person name="Wiegand S."/>
            <person name="Kallscheuer N."/>
            <person name="da Costa M.S."/>
            <person name="Lobo-da-Cunha A."/>
            <person name="Jogler C."/>
            <person name="Lage O.M."/>
        </authorList>
    </citation>
    <scope>NUCLEOTIDE SEQUENCE [LARGE SCALE GENOMIC DNA]</scope>
    <source>
        <strain evidence="4 5">LzC2</strain>
    </source>
</reference>
<dbReference type="Gene3D" id="3.40.50.1460">
    <property type="match status" value="1"/>
</dbReference>